<evidence type="ECO:0000256" key="4">
    <source>
        <dbReference type="ARBA" id="ARBA00022723"/>
    </source>
</evidence>
<name>A0A9D1GP47_9BACT</name>
<feature type="domain" description="Metallo-beta-lactamase" evidence="9">
    <location>
        <begin position="33"/>
        <end position="238"/>
    </location>
</feature>
<feature type="binding site" evidence="8">
    <location>
        <position position="62"/>
    </location>
    <ligand>
        <name>Zn(2+)</name>
        <dbReference type="ChEBI" id="CHEBI:29105"/>
        <label>1</label>
        <note>catalytic</note>
    </ligand>
</feature>
<dbReference type="Gene3D" id="3.60.15.10">
    <property type="entry name" value="Ribonuclease Z/Hydroxyacylglutathione hydrolase-like"/>
    <property type="match status" value="1"/>
</dbReference>
<protein>
    <recommendedName>
        <fullName evidence="8">Ribonuclease Z</fullName>
        <shortName evidence="8">RNase Z</shortName>
        <ecNumber evidence="8">3.1.26.11</ecNumber>
    </recommendedName>
    <alternativeName>
        <fullName evidence="8">tRNA 3 endonuclease</fullName>
    </alternativeName>
    <alternativeName>
        <fullName evidence="8">tRNase Z</fullName>
    </alternativeName>
</protein>
<evidence type="ECO:0000313" key="10">
    <source>
        <dbReference type="EMBL" id="HIT47324.1"/>
    </source>
</evidence>
<comment type="catalytic activity">
    <reaction evidence="8">
        <text>Endonucleolytic cleavage of RNA, removing extra 3' nucleotides from tRNA precursor, generating 3' termini of tRNAs. A 3'-hydroxy group is left at the tRNA terminus and a 5'-phosphoryl group is left at the trailer molecule.</text>
        <dbReference type="EC" id="3.1.26.11"/>
    </reaction>
</comment>
<feature type="binding site" evidence="8">
    <location>
        <position position="67"/>
    </location>
    <ligand>
        <name>Zn(2+)</name>
        <dbReference type="ChEBI" id="CHEBI:29105"/>
        <label>2</label>
        <note>catalytic</note>
    </ligand>
</feature>
<evidence type="ECO:0000256" key="3">
    <source>
        <dbReference type="ARBA" id="ARBA00022722"/>
    </source>
</evidence>
<dbReference type="Pfam" id="PF12706">
    <property type="entry name" value="Lactamase_B_2"/>
    <property type="match status" value="1"/>
</dbReference>
<keyword evidence="7 8" id="KW-0862">Zinc</keyword>
<dbReference type="Proteomes" id="UP000886881">
    <property type="component" value="Unassembled WGS sequence"/>
</dbReference>
<dbReference type="EMBL" id="DVLC01000106">
    <property type="protein sequence ID" value="HIT47324.1"/>
    <property type="molecule type" value="Genomic_DNA"/>
</dbReference>
<dbReference type="InterPro" id="IPR036866">
    <property type="entry name" value="RibonucZ/Hydroxyglut_hydro"/>
</dbReference>
<dbReference type="InterPro" id="IPR013471">
    <property type="entry name" value="RNase_Z/BN"/>
</dbReference>
<dbReference type="PANTHER" id="PTHR46018:SF2">
    <property type="entry name" value="ZINC PHOSPHODIESTERASE ELAC PROTEIN 1"/>
    <property type="match status" value="1"/>
</dbReference>
<keyword evidence="6 8" id="KW-0378">Hydrolase</keyword>
<dbReference type="CDD" id="cd07717">
    <property type="entry name" value="RNaseZ_ZiPD-like_MBL-fold"/>
    <property type="match status" value="1"/>
</dbReference>
<feature type="binding site" evidence="8">
    <location>
        <position position="64"/>
    </location>
    <ligand>
        <name>Zn(2+)</name>
        <dbReference type="ChEBI" id="CHEBI:29105"/>
        <label>1</label>
        <note>catalytic</note>
    </ligand>
</feature>
<dbReference type="HAMAP" id="MF_01818">
    <property type="entry name" value="RNase_Z_BN"/>
    <property type="match status" value="1"/>
</dbReference>
<comment type="subunit">
    <text evidence="1 8">Homodimer.</text>
</comment>
<evidence type="ECO:0000313" key="11">
    <source>
        <dbReference type="Proteomes" id="UP000886881"/>
    </source>
</evidence>
<organism evidence="10 11">
    <name type="scientific">Candidatus Cryptobacteroides merdipullorum</name>
    <dbReference type="NCBI Taxonomy" id="2840771"/>
    <lineage>
        <taxon>Bacteria</taxon>
        <taxon>Pseudomonadati</taxon>
        <taxon>Bacteroidota</taxon>
        <taxon>Bacteroidia</taxon>
        <taxon>Bacteroidales</taxon>
        <taxon>Candidatus Cryptobacteroides</taxon>
    </lineage>
</organism>
<dbReference type="PANTHER" id="PTHR46018">
    <property type="entry name" value="ZINC PHOSPHODIESTERASE ELAC PROTEIN 1"/>
    <property type="match status" value="1"/>
</dbReference>
<evidence type="ECO:0000256" key="1">
    <source>
        <dbReference type="ARBA" id="ARBA00011738"/>
    </source>
</evidence>
<comment type="similarity">
    <text evidence="8">Belongs to the RNase Z family.</text>
</comment>
<evidence type="ECO:0000256" key="5">
    <source>
        <dbReference type="ARBA" id="ARBA00022759"/>
    </source>
</evidence>
<keyword evidence="4 8" id="KW-0479">Metal-binding</keyword>
<dbReference type="GO" id="GO:0008270">
    <property type="term" value="F:zinc ion binding"/>
    <property type="evidence" value="ECO:0007669"/>
    <property type="project" value="UniProtKB-UniRule"/>
</dbReference>
<evidence type="ECO:0000256" key="2">
    <source>
        <dbReference type="ARBA" id="ARBA00022694"/>
    </source>
</evidence>
<accession>A0A9D1GP47</accession>
<dbReference type="SUPFAM" id="SSF56281">
    <property type="entry name" value="Metallo-hydrolase/oxidoreductase"/>
    <property type="match status" value="1"/>
</dbReference>
<feature type="binding site" evidence="8">
    <location>
        <position position="66"/>
    </location>
    <ligand>
        <name>Zn(2+)</name>
        <dbReference type="ChEBI" id="CHEBI:29105"/>
        <label>2</label>
        <note>catalytic</note>
    </ligand>
</feature>
<reference evidence="10" key="1">
    <citation type="submission" date="2020-10" db="EMBL/GenBank/DDBJ databases">
        <authorList>
            <person name="Gilroy R."/>
        </authorList>
    </citation>
    <scope>NUCLEOTIDE SEQUENCE</scope>
    <source>
        <strain evidence="10">ChiHecec2B26-709</strain>
    </source>
</reference>
<reference evidence="10" key="2">
    <citation type="journal article" date="2021" name="PeerJ">
        <title>Extensive microbial diversity within the chicken gut microbiome revealed by metagenomics and culture.</title>
        <authorList>
            <person name="Gilroy R."/>
            <person name="Ravi A."/>
            <person name="Getino M."/>
            <person name="Pursley I."/>
            <person name="Horton D.L."/>
            <person name="Alikhan N.F."/>
            <person name="Baker D."/>
            <person name="Gharbi K."/>
            <person name="Hall N."/>
            <person name="Watson M."/>
            <person name="Adriaenssens E.M."/>
            <person name="Foster-Nyarko E."/>
            <person name="Jarju S."/>
            <person name="Secka A."/>
            <person name="Antonio M."/>
            <person name="Oren A."/>
            <person name="Chaudhuri R.R."/>
            <person name="La Ragione R."/>
            <person name="Hildebrand F."/>
            <person name="Pallen M.J."/>
        </authorList>
    </citation>
    <scope>NUCLEOTIDE SEQUENCE</scope>
    <source>
        <strain evidence="10">ChiHecec2B26-709</strain>
    </source>
</reference>
<sequence length="270" mass="30043">MNFTLKIMGSASAKPMSDRNPSAQVLAVHGRLFLIDCGEGTQQQLRRAHLSFMKIDAVFITHIHGDHLFGLFGLLSSMAMYGRSADLDIYGPQALGSVLNFYRSFFADDTDFKIVFHPVKCSEPQLVMETKHLKVSAFPLNHKIECYGWRFDELPSVKRPCAEDGTPVHPLKSFAYCSDTAPFPELASWVQGVTLLYHEATYTADMADKAVLHHHSTTEQAARCALDAGAGRLLVGHYSARISDFAAYLEECRRIFPATDAVNDGDTFEF</sequence>
<comment type="cofactor">
    <cofactor evidence="8">
        <name>Zn(2+)</name>
        <dbReference type="ChEBI" id="CHEBI:29105"/>
    </cofactor>
    <text evidence="8">Binds 2 Zn(2+) ions.</text>
</comment>
<evidence type="ECO:0000256" key="7">
    <source>
        <dbReference type="ARBA" id="ARBA00022833"/>
    </source>
</evidence>
<gene>
    <name evidence="8" type="primary">rnz</name>
    <name evidence="10" type="ORF">IAC35_05660</name>
</gene>
<comment type="caution">
    <text evidence="10">The sequence shown here is derived from an EMBL/GenBank/DDBJ whole genome shotgun (WGS) entry which is preliminary data.</text>
</comment>
<dbReference type="GO" id="GO:0042781">
    <property type="term" value="F:3'-tRNA processing endoribonuclease activity"/>
    <property type="evidence" value="ECO:0007669"/>
    <property type="project" value="UniProtKB-UniRule"/>
</dbReference>
<dbReference type="EC" id="3.1.26.11" evidence="8"/>
<dbReference type="InterPro" id="IPR001279">
    <property type="entry name" value="Metallo-B-lactamas"/>
</dbReference>
<feature type="binding site" evidence="8">
    <location>
        <position position="237"/>
    </location>
    <ligand>
        <name>Zn(2+)</name>
        <dbReference type="ChEBI" id="CHEBI:29105"/>
        <label>2</label>
        <note>catalytic</note>
    </ligand>
</feature>
<keyword evidence="3 8" id="KW-0540">Nuclease</keyword>
<dbReference type="AlphaFoldDB" id="A0A9D1GP47"/>
<proteinExistence type="inferred from homology"/>
<comment type="function">
    <text evidence="8">Zinc phosphodiesterase, which displays some tRNA 3'-processing endonuclease activity. Probably involved in tRNA maturation, by removing a 3'-trailer from precursor tRNA.</text>
</comment>
<feature type="active site" description="Proton acceptor" evidence="8">
    <location>
        <position position="66"/>
    </location>
</feature>
<evidence type="ECO:0000259" key="9">
    <source>
        <dbReference type="Pfam" id="PF12706"/>
    </source>
</evidence>
<keyword evidence="2 8" id="KW-0819">tRNA processing</keyword>
<feature type="binding site" evidence="8">
    <location>
        <position position="142"/>
    </location>
    <ligand>
        <name>Zn(2+)</name>
        <dbReference type="ChEBI" id="CHEBI:29105"/>
        <label>1</label>
        <note>catalytic</note>
    </ligand>
</feature>
<feature type="binding site" evidence="8">
    <location>
        <position position="179"/>
    </location>
    <ligand>
        <name>Zn(2+)</name>
        <dbReference type="ChEBI" id="CHEBI:29105"/>
        <label>2</label>
        <note>catalytic</note>
    </ligand>
</feature>
<keyword evidence="5 8" id="KW-0255">Endonuclease</keyword>
<evidence type="ECO:0000256" key="6">
    <source>
        <dbReference type="ARBA" id="ARBA00022801"/>
    </source>
</evidence>
<feature type="binding site" evidence="8">
    <location>
        <position position="179"/>
    </location>
    <ligand>
        <name>Zn(2+)</name>
        <dbReference type="ChEBI" id="CHEBI:29105"/>
        <label>1</label>
        <note>catalytic</note>
    </ligand>
</feature>
<evidence type="ECO:0000256" key="8">
    <source>
        <dbReference type="HAMAP-Rule" id="MF_01818"/>
    </source>
</evidence>